<dbReference type="OrthoDB" id="1629201at2759"/>
<proteinExistence type="predicted"/>
<dbReference type="AlphaFoldDB" id="A0A8J4RQD4"/>
<reference evidence="2" key="1">
    <citation type="submission" date="2020-03" db="EMBL/GenBank/DDBJ databases">
        <title>Castanea mollissima Vanexum genome sequencing.</title>
        <authorList>
            <person name="Staton M."/>
        </authorList>
    </citation>
    <scope>NUCLEOTIDE SEQUENCE</scope>
    <source>
        <tissue evidence="2">Leaf</tissue>
    </source>
</reference>
<sequence length="163" mass="18299">MASIQSTSADHPALPQQLTNEADVGDRSAKGIPMLVWCNHRSWKSETDICRTKPMLVWFGFGFGGSLCVCFLGQNGRVSESPSLKDVQSKAELDKVVRSDAAVSVHFWASWCEASKPMDNVFSHLSTDFPHAHFLRSSFRWKILVLDYHLSKKKSLSSRTIRV</sequence>
<comment type="caution">
    <text evidence="2">The sequence shown here is derived from an EMBL/GenBank/DDBJ whole genome shotgun (WGS) entry which is preliminary data.</text>
</comment>
<feature type="region of interest" description="Disordered" evidence="1">
    <location>
        <begin position="1"/>
        <end position="22"/>
    </location>
</feature>
<evidence type="ECO:0008006" key="4">
    <source>
        <dbReference type="Google" id="ProtNLM"/>
    </source>
</evidence>
<organism evidence="2 3">
    <name type="scientific">Castanea mollissima</name>
    <name type="common">Chinese chestnut</name>
    <dbReference type="NCBI Taxonomy" id="60419"/>
    <lineage>
        <taxon>Eukaryota</taxon>
        <taxon>Viridiplantae</taxon>
        <taxon>Streptophyta</taxon>
        <taxon>Embryophyta</taxon>
        <taxon>Tracheophyta</taxon>
        <taxon>Spermatophyta</taxon>
        <taxon>Magnoliopsida</taxon>
        <taxon>eudicotyledons</taxon>
        <taxon>Gunneridae</taxon>
        <taxon>Pentapetalae</taxon>
        <taxon>rosids</taxon>
        <taxon>fabids</taxon>
        <taxon>Fagales</taxon>
        <taxon>Fagaceae</taxon>
        <taxon>Castanea</taxon>
    </lineage>
</organism>
<keyword evidence="3" id="KW-1185">Reference proteome</keyword>
<evidence type="ECO:0000313" key="2">
    <source>
        <dbReference type="EMBL" id="KAF3971045.1"/>
    </source>
</evidence>
<evidence type="ECO:0000256" key="1">
    <source>
        <dbReference type="SAM" id="MobiDB-lite"/>
    </source>
</evidence>
<gene>
    <name evidence="2" type="ORF">CMV_005324</name>
</gene>
<dbReference type="Proteomes" id="UP000737018">
    <property type="component" value="Unassembled WGS sequence"/>
</dbReference>
<dbReference type="SUPFAM" id="SSF52833">
    <property type="entry name" value="Thioredoxin-like"/>
    <property type="match status" value="1"/>
</dbReference>
<accession>A0A8J4RQD4</accession>
<protein>
    <recommendedName>
        <fullName evidence="4">Thioredoxin domain-containing protein</fullName>
    </recommendedName>
</protein>
<evidence type="ECO:0000313" key="3">
    <source>
        <dbReference type="Proteomes" id="UP000737018"/>
    </source>
</evidence>
<dbReference type="Gene3D" id="3.40.30.10">
    <property type="entry name" value="Glutaredoxin"/>
    <property type="match status" value="1"/>
</dbReference>
<dbReference type="InterPro" id="IPR036249">
    <property type="entry name" value="Thioredoxin-like_sf"/>
</dbReference>
<dbReference type="EMBL" id="JRKL02000472">
    <property type="protein sequence ID" value="KAF3971045.1"/>
    <property type="molecule type" value="Genomic_DNA"/>
</dbReference>
<name>A0A8J4RQD4_9ROSI</name>